<dbReference type="RefSeq" id="WP_163572433.1">
    <property type="nucleotide sequence ID" value="NZ_BAAANY010000005.1"/>
</dbReference>
<protein>
    <submittedName>
        <fullName evidence="2">Uncharacterized protein</fullName>
    </submittedName>
</protein>
<reference evidence="3" key="1">
    <citation type="journal article" date="2019" name="Int. J. Syst. Evol. Microbiol.">
        <title>The Global Catalogue of Microorganisms (GCM) 10K type strain sequencing project: providing services to taxonomists for standard genome sequencing and annotation.</title>
        <authorList>
            <consortium name="The Broad Institute Genomics Platform"/>
            <consortium name="The Broad Institute Genome Sequencing Center for Infectious Disease"/>
            <person name="Wu L."/>
            <person name="Ma J."/>
        </authorList>
    </citation>
    <scope>NUCLEOTIDE SEQUENCE [LARGE SCALE GENOMIC DNA]</scope>
    <source>
        <strain evidence="3">JCM 14718</strain>
    </source>
</reference>
<dbReference type="EMBL" id="BAAANY010000005">
    <property type="protein sequence ID" value="GAA1665014.1"/>
    <property type="molecule type" value="Genomic_DNA"/>
</dbReference>
<keyword evidence="3" id="KW-1185">Reference proteome</keyword>
<gene>
    <name evidence="2" type="ORF">GCM10009765_13230</name>
</gene>
<keyword evidence="1" id="KW-0732">Signal</keyword>
<feature type="signal peptide" evidence="1">
    <location>
        <begin position="1"/>
        <end position="24"/>
    </location>
</feature>
<evidence type="ECO:0000313" key="3">
    <source>
        <dbReference type="Proteomes" id="UP001500618"/>
    </source>
</evidence>
<comment type="caution">
    <text evidence="2">The sequence shown here is derived from an EMBL/GenBank/DDBJ whole genome shotgun (WGS) entry which is preliminary data.</text>
</comment>
<feature type="chain" id="PRO_5047515476" evidence="1">
    <location>
        <begin position="25"/>
        <end position="161"/>
    </location>
</feature>
<name>A0ABP4RZP2_9ACTN</name>
<sequence length="161" mass="17813">MRSLFSLFFLAFLGIAALPTPASADPITVDGYAITYLPQQISATPTAFAYDWGDVDFHSQVWESGNDQQGWQVDLSIAILRGPRLSSAANVNSFWREYTKGDDQPWRPIPIRVHGKPGFRSGDRIVWLDQPGIAPTVNLDLTRFGAGELLPTARGLRQLPD</sequence>
<organism evidence="2 3">
    <name type="scientific">Fodinicola feengrottensis</name>
    <dbReference type="NCBI Taxonomy" id="435914"/>
    <lineage>
        <taxon>Bacteria</taxon>
        <taxon>Bacillati</taxon>
        <taxon>Actinomycetota</taxon>
        <taxon>Actinomycetes</taxon>
        <taxon>Mycobacteriales</taxon>
        <taxon>Fodinicola</taxon>
    </lineage>
</organism>
<dbReference type="Proteomes" id="UP001500618">
    <property type="component" value="Unassembled WGS sequence"/>
</dbReference>
<accession>A0ABP4RZP2</accession>
<evidence type="ECO:0000313" key="2">
    <source>
        <dbReference type="EMBL" id="GAA1665014.1"/>
    </source>
</evidence>
<evidence type="ECO:0000256" key="1">
    <source>
        <dbReference type="SAM" id="SignalP"/>
    </source>
</evidence>
<proteinExistence type="predicted"/>